<dbReference type="InterPro" id="IPR025323">
    <property type="entry name" value="DUF4229"/>
</dbReference>
<proteinExistence type="predicted"/>
<feature type="compositionally biased region" description="Basic and acidic residues" evidence="1">
    <location>
        <begin position="79"/>
        <end position="93"/>
    </location>
</feature>
<feature type="region of interest" description="Disordered" evidence="1">
    <location>
        <begin position="64"/>
        <end position="93"/>
    </location>
</feature>
<sequence length="93" mass="10146">MSPWIQYSLVRLGLFGVSFGLLMAVSLDWWWAAIIATIIAMTVSYIFFSSLRDAVALDLAARRERPAADPDAEAEDAAADERADDAAEDAARP</sequence>
<keyword evidence="2" id="KW-1133">Transmembrane helix</keyword>
<dbReference type="Proteomes" id="UP001060039">
    <property type="component" value="Chromosome"/>
</dbReference>
<name>A0ABY5FY88_9MICO</name>
<evidence type="ECO:0000313" key="3">
    <source>
        <dbReference type="EMBL" id="UTT63254.1"/>
    </source>
</evidence>
<feature type="transmembrane region" description="Helical" evidence="2">
    <location>
        <begin position="30"/>
        <end position="48"/>
    </location>
</feature>
<accession>A0ABY5FY88</accession>
<protein>
    <submittedName>
        <fullName evidence="3">DUF4229 domain-containing protein</fullName>
    </submittedName>
</protein>
<keyword evidence="4" id="KW-1185">Reference proteome</keyword>
<evidence type="ECO:0000256" key="2">
    <source>
        <dbReference type="SAM" id="Phobius"/>
    </source>
</evidence>
<keyword evidence="2" id="KW-0472">Membrane</keyword>
<gene>
    <name evidence="3" type="ORF">NNL39_03885</name>
</gene>
<feature type="transmembrane region" description="Helical" evidence="2">
    <location>
        <begin position="7"/>
        <end position="24"/>
    </location>
</feature>
<evidence type="ECO:0000256" key="1">
    <source>
        <dbReference type="SAM" id="MobiDB-lite"/>
    </source>
</evidence>
<dbReference type="Pfam" id="PF14012">
    <property type="entry name" value="DUF4229"/>
    <property type="match status" value="1"/>
</dbReference>
<organism evidence="3 4">
    <name type="scientific">Microcella humidisoli</name>
    <dbReference type="NCBI Taxonomy" id="2963406"/>
    <lineage>
        <taxon>Bacteria</taxon>
        <taxon>Bacillati</taxon>
        <taxon>Actinomycetota</taxon>
        <taxon>Actinomycetes</taxon>
        <taxon>Micrococcales</taxon>
        <taxon>Microbacteriaceae</taxon>
        <taxon>Microcella</taxon>
    </lineage>
</organism>
<keyword evidence="2" id="KW-0812">Transmembrane</keyword>
<reference evidence="3" key="1">
    <citation type="submission" date="2022-07" db="EMBL/GenBank/DDBJ databases">
        <title>Taxonomic analysis of Microcella humidisoli nov. sp., isolated from riverside soil.</title>
        <authorList>
            <person name="Molina K.M."/>
            <person name="Kim S.B."/>
        </authorList>
    </citation>
    <scope>NUCLEOTIDE SEQUENCE</scope>
    <source>
        <strain evidence="3">MMS21-STM10</strain>
    </source>
</reference>
<dbReference type="RefSeq" id="WP_255160386.1">
    <property type="nucleotide sequence ID" value="NZ_CP101497.1"/>
</dbReference>
<evidence type="ECO:0000313" key="4">
    <source>
        <dbReference type="Proteomes" id="UP001060039"/>
    </source>
</evidence>
<dbReference type="EMBL" id="CP101497">
    <property type="protein sequence ID" value="UTT63254.1"/>
    <property type="molecule type" value="Genomic_DNA"/>
</dbReference>